<dbReference type="GO" id="GO:0016020">
    <property type="term" value="C:membrane"/>
    <property type="evidence" value="ECO:0007669"/>
    <property type="project" value="InterPro"/>
</dbReference>
<dbReference type="Gene3D" id="2.40.420.20">
    <property type="match status" value="1"/>
</dbReference>
<dbReference type="Gene3D" id="1.10.287.470">
    <property type="entry name" value="Helix hairpin bin"/>
    <property type="match status" value="1"/>
</dbReference>
<keyword evidence="3 4" id="KW-0175">Coiled coil</keyword>
<dbReference type="NCBIfam" id="TIGR01730">
    <property type="entry name" value="RND_mfp"/>
    <property type="match status" value="1"/>
</dbReference>
<name>A0A7U3ZJI3_RUNSL</name>
<dbReference type="Gene3D" id="2.40.50.100">
    <property type="match status" value="1"/>
</dbReference>
<organism evidence="7 8">
    <name type="scientific">Runella slithyformis (strain ATCC 29530 / DSM 19594 / LMG 11500 / NCIMB 11436 / LSU 4)</name>
    <dbReference type="NCBI Taxonomy" id="761193"/>
    <lineage>
        <taxon>Bacteria</taxon>
        <taxon>Pseudomonadati</taxon>
        <taxon>Bacteroidota</taxon>
        <taxon>Cytophagia</taxon>
        <taxon>Cytophagales</taxon>
        <taxon>Spirosomataceae</taxon>
        <taxon>Runella</taxon>
    </lineage>
</organism>
<keyword evidence="8" id="KW-1185">Reference proteome</keyword>
<comment type="subcellular location">
    <subcellularLocation>
        <location evidence="1">Cell envelope</location>
    </subcellularLocation>
</comment>
<dbReference type="PANTHER" id="PTHR32347:SF23">
    <property type="entry name" value="BLL5650 PROTEIN"/>
    <property type="match status" value="1"/>
</dbReference>
<reference evidence="7 8" key="2">
    <citation type="journal article" date="2012" name="Stand. Genomic Sci.">
        <title>Complete genome sequence of the aquatic bacterium Runella slithyformis type strain (LSU 4(T)).</title>
        <authorList>
            <person name="Copeland A."/>
            <person name="Zhang X."/>
            <person name="Misra M."/>
            <person name="Lapidus A."/>
            <person name="Nolan M."/>
            <person name="Lucas S."/>
            <person name="Deshpande S."/>
            <person name="Cheng J.F."/>
            <person name="Tapia R."/>
            <person name="Goodwin L.A."/>
            <person name="Pitluck S."/>
            <person name="Liolios K."/>
            <person name="Pagani I."/>
            <person name="Ivanova N."/>
            <person name="Mikhailova N."/>
            <person name="Pati A."/>
            <person name="Chen A."/>
            <person name="Palaniappan K."/>
            <person name="Land M."/>
            <person name="Hauser L."/>
            <person name="Pan C."/>
            <person name="Jeffries C.D."/>
            <person name="Detter J.C."/>
            <person name="Brambilla E.M."/>
            <person name="Rohde M."/>
            <person name="Djao O.D."/>
            <person name="Goker M."/>
            <person name="Sikorski J."/>
            <person name="Tindall B.J."/>
            <person name="Woyke T."/>
            <person name="Bristow J."/>
            <person name="Eisen J.A."/>
            <person name="Markowitz V."/>
            <person name="Hugenholtz P."/>
            <person name="Kyrpides N.C."/>
            <person name="Klenk H.P."/>
            <person name="Mavromatis K."/>
        </authorList>
    </citation>
    <scope>NUCLEOTIDE SEQUENCE [LARGE SCALE GENOMIC DNA]</scope>
    <source>
        <strain evidence="8">ATCC 29530 / DSM 19594 / LMG 11500 / NCIMB 11436 / LSU 4</strain>
    </source>
</reference>
<keyword evidence="5" id="KW-1133">Transmembrane helix</keyword>
<feature type="transmembrane region" description="Helical" evidence="5">
    <location>
        <begin position="34"/>
        <end position="53"/>
    </location>
</feature>
<evidence type="ECO:0000313" key="8">
    <source>
        <dbReference type="Proteomes" id="UP000000493"/>
    </source>
</evidence>
<evidence type="ECO:0000313" key="7">
    <source>
        <dbReference type="EMBL" id="AEI48392.1"/>
    </source>
</evidence>
<protein>
    <submittedName>
        <fullName evidence="7">Efflux transporter, RND family, MFP subunit</fullName>
    </submittedName>
</protein>
<dbReference type="Gene3D" id="2.40.30.170">
    <property type="match status" value="1"/>
</dbReference>
<dbReference type="KEGG" id="rsi:Runsl_1974"/>
<evidence type="ECO:0000256" key="5">
    <source>
        <dbReference type="SAM" id="Phobius"/>
    </source>
</evidence>
<evidence type="ECO:0000259" key="6">
    <source>
        <dbReference type="Pfam" id="PF25967"/>
    </source>
</evidence>
<accession>A0A7U3ZJI3</accession>
<dbReference type="EMBL" id="CP002859">
    <property type="protein sequence ID" value="AEI48392.1"/>
    <property type="molecule type" value="Genomic_DNA"/>
</dbReference>
<dbReference type="PANTHER" id="PTHR32347">
    <property type="entry name" value="EFFLUX SYSTEM COMPONENT YKNX-RELATED"/>
    <property type="match status" value="1"/>
</dbReference>
<keyword evidence="5" id="KW-0812">Transmembrane</keyword>
<proteinExistence type="inferred from homology"/>
<evidence type="ECO:0000256" key="1">
    <source>
        <dbReference type="ARBA" id="ARBA00004196"/>
    </source>
</evidence>
<dbReference type="InterPro" id="IPR058627">
    <property type="entry name" value="MdtA-like_C"/>
</dbReference>
<reference evidence="8" key="1">
    <citation type="submission" date="2011-06" db="EMBL/GenBank/DDBJ databases">
        <title>The complete genome of chromosome of Runella slithyformis DSM 19594.</title>
        <authorList>
            <consortium name="US DOE Joint Genome Institute (JGI-PGF)"/>
            <person name="Lucas S."/>
            <person name="Han J."/>
            <person name="Lapidus A."/>
            <person name="Bruce D."/>
            <person name="Goodwin L."/>
            <person name="Pitluck S."/>
            <person name="Peters L."/>
            <person name="Kyrpides N."/>
            <person name="Mavromatis K."/>
            <person name="Ivanova N."/>
            <person name="Ovchinnikova G."/>
            <person name="Zhang X."/>
            <person name="Misra M."/>
            <person name="Detter J.C."/>
            <person name="Tapia R."/>
            <person name="Han C."/>
            <person name="Land M."/>
            <person name="Hauser L."/>
            <person name="Markowitz V."/>
            <person name="Cheng J.-F."/>
            <person name="Hugenholtz P."/>
            <person name="Woyke T."/>
            <person name="Wu D."/>
            <person name="Tindall B."/>
            <person name="Faehrich R."/>
            <person name="Brambilla E."/>
            <person name="Klenk H.-P."/>
            <person name="Eisen J.A."/>
        </authorList>
    </citation>
    <scope>NUCLEOTIDE SEQUENCE [LARGE SCALE GENOMIC DNA]</scope>
    <source>
        <strain evidence="8">ATCC 29530 / DSM 19594 / LMG 11500 / NCIMB 11436 / LSU 4</strain>
    </source>
</reference>
<evidence type="ECO:0000256" key="3">
    <source>
        <dbReference type="ARBA" id="ARBA00023054"/>
    </source>
</evidence>
<feature type="domain" description="Multidrug resistance protein MdtA-like C-terminal permuted SH3" evidence="6">
    <location>
        <begin position="364"/>
        <end position="421"/>
    </location>
</feature>
<dbReference type="InterPro" id="IPR006143">
    <property type="entry name" value="RND_pump_MFP"/>
</dbReference>
<dbReference type="Proteomes" id="UP000000493">
    <property type="component" value="Chromosome"/>
</dbReference>
<feature type="coiled-coil region" evidence="4">
    <location>
        <begin position="211"/>
        <end position="240"/>
    </location>
</feature>
<gene>
    <name evidence="7" type="ordered locus">Runsl_1974</name>
</gene>
<evidence type="ECO:0000256" key="4">
    <source>
        <dbReference type="SAM" id="Coils"/>
    </source>
</evidence>
<dbReference type="Pfam" id="PF25967">
    <property type="entry name" value="RND-MFP_C"/>
    <property type="match status" value="1"/>
</dbReference>
<evidence type="ECO:0000256" key="2">
    <source>
        <dbReference type="ARBA" id="ARBA00009477"/>
    </source>
</evidence>
<dbReference type="AlphaFoldDB" id="A0A7U3ZJI3"/>
<comment type="similarity">
    <text evidence="2">Belongs to the membrane fusion protein (MFP) (TC 8.A.1) family.</text>
</comment>
<dbReference type="InterPro" id="IPR050465">
    <property type="entry name" value="UPF0194_transport"/>
</dbReference>
<dbReference type="GO" id="GO:0030313">
    <property type="term" value="C:cell envelope"/>
    <property type="evidence" value="ECO:0007669"/>
    <property type="project" value="UniProtKB-SubCell"/>
</dbReference>
<keyword evidence="5" id="KW-0472">Membrane</keyword>
<dbReference type="SUPFAM" id="SSF111369">
    <property type="entry name" value="HlyD-like secretion proteins"/>
    <property type="match status" value="1"/>
</dbReference>
<dbReference type="GO" id="GO:0022857">
    <property type="term" value="F:transmembrane transporter activity"/>
    <property type="evidence" value="ECO:0007669"/>
    <property type="project" value="InterPro"/>
</dbReference>
<sequence>MEVKNPIIGQTNNAQGQGSMDRVRKKKFWNTQRIAIFAGGGALIAFIVYQLFFSDKRSKLNVEAEKLTVSAVSTGSFDEFIVVTGVVQPLKIIRLDAIVGGYVREKIVEGGSMVSQGQVLLKLENQNLKLNFLQSETEASRLVNDLQNTRQQLKVARFNIRRTLNELEFKIDQAKDTYERNQKLYKDKVIPESDFLKSKRDYELLVKQKEIETESQTYQEENAKMQIAQLEGTLLRTQRNVDLWRQTLDNLVVKAPVGGLLSSIDVEVGSNISQGQNIGQIDDLNGFKMRVAIDEHYVSRIFVGLGGSFEFNGKDHPLTITRIYPEVKNGRFEVDMSFPKGTPEGIKRGQSTPIRLELGKAEKALLLPVGGFFSDTGGNWVYVLDNSGKRAIKRNITLGRKNPEYYEVLEGLQAGEKVITSSYANFGDKEVLELK</sequence>